<dbReference type="InterPro" id="IPR049730">
    <property type="entry name" value="SNF2/RAD54-like_C"/>
</dbReference>
<dbReference type="InterPro" id="IPR000330">
    <property type="entry name" value="SNF2_N"/>
</dbReference>
<dbReference type="Pfam" id="PF00271">
    <property type="entry name" value="Helicase_C"/>
    <property type="match status" value="1"/>
</dbReference>
<dbReference type="InterPro" id="IPR001650">
    <property type="entry name" value="Helicase_C-like"/>
</dbReference>
<sequence>MGLGKTLQAISVAYYYRNEWPLLIIVPSSLRFCWVEELEKWIPDIHPKDIYLVQTGNDASGIADAKISITTYGLLCKTTSRVILEALNNQNFKIQDGGMAQFQANGLIMKLFNMSGEAKGLTLTAASLVVFAEMYWTPGVLIQCEDRAHRIGQNNCVSVHYLVAKGTMDEWVWSAIGRKVSLS</sequence>
<gene>
    <name evidence="7" type="ORF">KUTeg_013574</name>
</gene>
<name>A0ABQ9EZ82_TEGGR</name>
<dbReference type="PANTHER" id="PTHR45766:SF3">
    <property type="entry name" value="DNA ANNEALING HELICASE AND ENDONUCLEASE ZRANB3"/>
    <property type="match status" value="1"/>
</dbReference>
<keyword evidence="8" id="KW-1185">Reference proteome</keyword>
<comment type="caution">
    <text evidence="7">The sequence shown here is derived from an EMBL/GenBank/DDBJ whole genome shotgun (WGS) entry which is preliminary data.</text>
</comment>
<dbReference type="Proteomes" id="UP001217089">
    <property type="component" value="Unassembled WGS sequence"/>
</dbReference>
<feature type="domain" description="Helicase C-terminal" evidence="6">
    <location>
        <begin position="98"/>
        <end position="152"/>
    </location>
</feature>
<keyword evidence="3" id="KW-0347">Helicase</keyword>
<evidence type="ECO:0000259" key="5">
    <source>
        <dbReference type="Pfam" id="PF00176"/>
    </source>
</evidence>
<dbReference type="InterPro" id="IPR038718">
    <property type="entry name" value="SNF2-like_sf"/>
</dbReference>
<evidence type="ECO:0000256" key="1">
    <source>
        <dbReference type="ARBA" id="ARBA00022741"/>
    </source>
</evidence>
<dbReference type="CDD" id="cd18793">
    <property type="entry name" value="SF2_C_SNF"/>
    <property type="match status" value="1"/>
</dbReference>
<keyword evidence="4" id="KW-0067">ATP-binding</keyword>
<evidence type="ECO:0000256" key="4">
    <source>
        <dbReference type="ARBA" id="ARBA00022840"/>
    </source>
</evidence>
<evidence type="ECO:0000256" key="3">
    <source>
        <dbReference type="ARBA" id="ARBA00022806"/>
    </source>
</evidence>
<evidence type="ECO:0000259" key="6">
    <source>
        <dbReference type="Pfam" id="PF00271"/>
    </source>
</evidence>
<dbReference type="InterPro" id="IPR027417">
    <property type="entry name" value="P-loop_NTPase"/>
</dbReference>
<feature type="domain" description="SNF2 N-terminal" evidence="5">
    <location>
        <begin position="1"/>
        <end position="81"/>
    </location>
</feature>
<evidence type="ECO:0000256" key="2">
    <source>
        <dbReference type="ARBA" id="ARBA00022801"/>
    </source>
</evidence>
<reference evidence="7 8" key="1">
    <citation type="submission" date="2022-12" db="EMBL/GenBank/DDBJ databases">
        <title>Chromosome-level genome of Tegillarca granosa.</title>
        <authorList>
            <person name="Kim J."/>
        </authorList>
    </citation>
    <scope>NUCLEOTIDE SEQUENCE [LARGE SCALE GENOMIC DNA]</scope>
    <source>
        <strain evidence="7">Teg-2019</strain>
        <tissue evidence="7">Adductor muscle</tissue>
    </source>
</reference>
<protein>
    <submittedName>
        <fullName evidence="7">Uncharacterized protein</fullName>
    </submittedName>
</protein>
<dbReference type="Pfam" id="PF00176">
    <property type="entry name" value="SNF2-rel_dom"/>
    <property type="match status" value="1"/>
</dbReference>
<accession>A0ABQ9EZ82</accession>
<organism evidence="7 8">
    <name type="scientific">Tegillarca granosa</name>
    <name type="common">Malaysian cockle</name>
    <name type="synonym">Anadara granosa</name>
    <dbReference type="NCBI Taxonomy" id="220873"/>
    <lineage>
        <taxon>Eukaryota</taxon>
        <taxon>Metazoa</taxon>
        <taxon>Spiralia</taxon>
        <taxon>Lophotrochozoa</taxon>
        <taxon>Mollusca</taxon>
        <taxon>Bivalvia</taxon>
        <taxon>Autobranchia</taxon>
        <taxon>Pteriomorphia</taxon>
        <taxon>Arcoida</taxon>
        <taxon>Arcoidea</taxon>
        <taxon>Arcidae</taxon>
        <taxon>Tegillarca</taxon>
    </lineage>
</organism>
<dbReference type="Gene3D" id="3.40.50.10810">
    <property type="entry name" value="Tandem AAA-ATPase domain"/>
    <property type="match status" value="1"/>
</dbReference>
<proteinExistence type="predicted"/>
<dbReference type="SUPFAM" id="SSF52540">
    <property type="entry name" value="P-loop containing nucleoside triphosphate hydrolases"/>
    <property type="match status" value="2"/>
</dbReference>
<dbReference type="PANTHER" id="PTHR45766">
    <property type="entry name" value="DNA ANNEALING HELICASE AND ENDONUCLEASE ZRANB3 FAMILY MEMBER"/>
    <property type="match status" value="1"/>
</dbReference>
<evidence type="ECO:0000313" key="7">
    <source>
        <dbReference type="EMBL" id="KAJ8308700.1"/>
    </source>
</evidence>
<dbReference type="EMBL" id="JARBDR010000657">
    <property type="protein sequence ID" value="KAJ8308700.1"/>
    <property type="molecule type" value="Genomic_DNA"/>
</dbReference>
<keyword evidence="2" id="KW-0378">Hydrolase</keyword>
<keyword evidence="1" id="KW-0547">Nucleotide-binding</keyword>
<dbReference type="Gene3D" id="3.40.50.300">
    <property type="entry name" value="P-loop containing nucleotide triphosphate hydrolases"/>
    <property type="match status" value="1"/>
</dbReference>
<evidence type="ECO:0000313" key="8">
    <source>
        <dbReference type="Proteomes" id="UP001217089"/>
    </source>
</evidence>